<evidence type="ECO:0000313" key="3">
    <source>
        <dbReference type="Proteomes" id="UP000323386"/>
    </source>
</evidence>
<evidence type="ECO:0000256" key="1">
    <source>
        <dbReference type="SAM" id="MobiDB-lite"/>
    </source>
</evidence>
<evidence type="ECO:0000313" key="2">
    <source>
        <dbReference type="EMBL" id="SPO35122.1"/>
    </source>
</evidence>
<keyword evidence="3" id="KW-1185">Reference proteome</keyword>
<dbReference type="AlphaFoldDB" id="A0A5C3ESV0"/>
<feature type="region of interest" description="Disordered" evidence="1">
    <location>
        <begin position="124"/>
        <end position="155"/>
    </location>
</feature>
<accession>A0A5C3ESV0</accession>
<proteinExistence type="predicted"/>
<dbReference type="Proteomes" id="UP000323386">
    <property type="component" value="Unassembled WGS sequence"/>
</dbReference>
<reference evidence="2 3" key="1">
    <citation type="submission" date="2018-03" db="EMBL/GenBank/DDBJ databases">
        <authorList>
            <person name="Guldener U."/>
        </authorList>
    </citation>
    <scope>NUCLEOTIDE SEQUENCE [LARGE SCALE GENOMIC DNA]</scope>
    <source>
        <strain evidence="2 3">DAOM196992</strain>
    </source>
</reference>
<dbReference type="EMBL" id="OOIP01000001">
    <property type="protein sequence ID" value="SPO35122.1"/>
    <property type="molecule type" value="Genomic_DNA"/>
</dbReference>
<protein>
    <submittedName>
        <fullName evidence="2">Uncharacterized protein</fullName>
    </submittedName>
</protein>
<organism evidence="2 3">
    <name type="scientific">Pseudozyma flocculosa</name>
    <dbReference type="NCBI Taxonomy" id="84751"/>
    <lineage>
        <taxon>Eukaryota</taxon>
        <taxon>Fungi</taxon>
        <taxon>Dikarya</taxon>
        <taxon>Basidiomycota</taxon>
        <taxon>Ustilaginomycotina</taxon>
        <taxon>Ustilaginomycetes</taxon>
        <taxon>Ustilaginales</taxon>
        <taxon>Ustilaginaceae</taxon>
        <taxon>Pseudozyma</taxon>
    </lineage>
</organism>
<gene>
    <name evidence="2" type="ORF">PSFLO_00593</name>
</gene>
<name>A0A5C3ESV0_9BASI</name>
<sequence length="155" mass="17015">MVEPRLATPAAMLKLDKGREGPAISFDRSLAASCGLRARGQRCPAGHWCSLCERVARCPGHRPRVPTAYVCGVTRRGTLEDKGRPRTIQRRSVARRRPAVNLGPDLSTSALKVGPLARIVVRQGRMRPDAADDLSPEPGQSAVRRRFHDERCKTG</sequence>